<feature type="compositionally biased region" description="Low complexity" evidence="1">
    <location>
        <begin position="340"/>
        <end position="372"/>
    </location>
</feature>
<evidence type="ECO:0000256" key="2">
    <source>
        <dbReference type="SAM" id="Phobius"/>
    </source>
</evidence>
<protein>
    <submittedName>
        <fullName evidence="3">Uncharacterized protein</fullName>
    </submittedName>
</protein>
<organism evidence="3 4">
    <name type="scientific">Leucocoprinus birnbaumii</name>
    <dbReference type="NCBI Taxonomy" id="56174"/>
    <lineage>
        <taxon>Eukaryota</taxon>
        <taxon>Fungi</taxon>
        <taxon>Dikarya</taxon>
        <taxon>Basidiomycota</taxon>
        <taxon>Agaricomycotina</taxon>
        <taxon>Agaricomycetes</taxon>
        <taxon>Agaricomycetidae</taxon>
        <taxon>Agaricales</taxon>
        <taxon>Agaricineae</taxon>
        <taxon>Agaricaceae</taxon>
        <taxon>Leucocoprinus</taxon>
    </lineage>
</organism>
<feature type="transmembrane region" description="Helical" evidence="2">
    <location>
        <begin position="12"/>
        <end position="33"/>
    </location>
</feature>
<name>A0AAD5YQH0_9AGAR</name>
<evidence type="ECO:0000256" key="1">
    <source>
        <dbReference type="SAM" id="MobiDB-lite"/>
    </source>
</evidence>
<feature type="region of interest" description="Disordered" evidence="1">
    <location>
        <begin position="1075"/>
        <end position="1095"/>
    </location>
</feature>
<evidence type="ECO:0000313" key="3">
    <source>
        <dbReference type="EMBL" id="KAJ3568102.1"/>
    </source>
</evidence>
<sequence>MANTGCASSISFFNAVVIILAAFVLLAPAVLALPSLPTSVLHSLTTYSPFLIPSLSVEHSRRTPVLTLMAAFSPVVISGYTLLAIVTSYTLVRLFHFLKSRLPSPTARATLPQPVSAGRTSSLSLYSPFALLRSRQRAASIKPSPARSRWSPLVSILRRLSRRPTLPLHMASSDADHLLPTTMPDSPSANTHSLIDFPITSNTSTRASIETTKPRSLNVDKPTRPLSKASSMEALTAYRPLTPVPVTVPLPVHITSSSLASTPPPPSPTLLLANGMTDSDIPLIPITPPKRRYTPSADLSFSNTTTSSGWSSTPLMNGKWPAISPSPVPIDRSMVMPRASSPSPSPTRGTPNNTSTTPFLSSRNNLSSLSLSPRMPQQRRSKSLGGVAVKKISPPSFTFGGVVSQGEEVYEDERGCVGGEGEPHARGVVGVFGPGLVTADERLEGGLDSTTLVSSSTRSPKFLLNFSSSPVSSSSSSSSSPSPLLSSSSLNGCSTHSALISPAPLTANSYSPPPTAPLETPRSISEASYSSDIAKTAENEPLLSYLMPTVDIDFDAGRAEMDADNTLSAGYDCDRKNAWGSEVVASTDVASVLRDFDDYDDAVQVMHVGLPGDVRLVAEEAYSSKSVPERSSTDAWGLNEDMEALGDVWEGETKHESVLRGLSMDIELFEPEEVAEIQAVTLVERLNHAIDVELAVSSQDHPDPDLLPLPDDDKAFPTTISINTEDAIITSHKSSGCDSVTSLATPISLGQTPTPPASPPREARNLRKASMSLPDQTMNASSVVVTSPVAEFAPVSVAVEKPEEGQVFDEAPPVRIENHGDSAFLTSPWPTEEREVIEIQTFLGGPLVSSPASMTFDLPVPSDDGDCEYKINIETEGDEEDDVELEVQVVPPSPCVRMSAWEYGSDEEEDLSRDEQMLELGLTVPSSDDEAEGGCCEENIDKGVHVEQEDDIPVLSQPSHGTGPDAESDAEDDDSRHCSTEHEEFQHVDQRRNLKEASSVDLYDLSTPTQDPEVSLDSPPVPAPEQPISSSIPEVEPQEQSPSTPPSAVVSAPSIIQLSHSLPGTFPETAVTLSPSVSKAEPTPVRTETTLSSPQPEIRKCTHVRSSLEEAIACTRSPLEVALAMQLRPGLGSSADPAWMVRFIMVMWGWVFGMALVPTPGV</sequence>
<keyword evidence="2" id="KW-1133">Transmembrane helix</keyword>
<feature type="transmembrane region" description="Helical" evidence="2">
    <location>
        <begin position="65"/>
        <end position="92"/>
    </location>
</feature>
<feature type="region of interest" description="Disordered" evidence="1">
    <location>
        <begin position="285"/>
        <end position="387"/>
    </location>
</feature>
<dbReference type="Proteomes" id="UP001213000">
    <property type="component" value="Unassembled WGS sequence"/>
</dbReference>
<evidence type="ECO:0000313" key="4">
    <source>
        <dbReference type="Proteomes" id="UP001213000"/>
    </source>
</evidence>
<proteinExistence type="predicted"/>
<keyword evidence="2" id="KW-0472">Membrane</keyword>
<feature type="region of interest" description="Disordered" evidence="1">
    <location>
        <begin position="504"/>
        <end position="524"/>
    </location>
</feature>
<comment type="caution">
    <text evidence="3">The sequence shown here is derived from an EMBL/GenBank/DDBJ whole genome shotgun (WGS) entry which is preliminary data.</text>
</comment>
<feature type="region of interest" description="Disordered" evidence="1">
    <location>
        <begin position="954"/>
        <end position="1049"/>
    </location>
</feature>
<dbReference type="AlphaFoldDB" id="A0AAD5YQH0"/>
<gene>
    <name evidence="3" type="ORF">NP233_g5931</name>
</gene>
<keyword evidence="2" id="KW-0812">Transmembrane</keyword>
<feature type="compositionally biased region" description="Polar residues" evidence="1">
    <location>
        <begin position="1086"/>
        <end position="1095"/>
    </location>
</feature>
<accession>A0AAD5YQH0</accession>
<dbReference type="PANTHER" id="PTHR24216">
    <property type="entry name" value="PAXILLIN-RELATED"/>
    <property type="match status" value="1"/>
</dbReference>
<dbReference type="PANTHER" id="PTHR24216:SF65">
    <property type="entry name" value="PAXILLIN-LIKE PROTEIN 1"/>
    <property type="match status" value="1"/>
</dbReference>
<reference evidence="3" key="1">
    <citation type="submission" date="2022-07" db="EMBL/GenBank/DDBJ databases">
        <title>Genome Sequence of Leucocoprinus birnbaumii.</title>
        <authorList>
            <person name="Buettner E."/>
        </authorList>
    </citation>
    <scope>NUCLEOTIDE SEQUENCE</scope>
    <source>
        <strain evidence="3">VT141</strain>
    </source>
</reference>
<dbReference type="EMBL" id="JANIEX010000367">
    <property type="protein sequence ID" value="KAJ3568102.1"/>
    <property type="molecule type" value="Genomic_DNA"/>
</dbReference>
<feature type="compositionally biased region" description="Low complexity" evidence="1">
    <location>
        <begin position="1026"/>
        <end position="1049"/>
    </location>
</feature>
<feature type="compositionally biased region" description="Low complexity" evidence="1">
    <location>
        <begin position="300"/>
        <end position="313"/>
    </location>
</feature>
<feature type="compositionally biased region" description="Basic and acidic residues" evidence="1">
    <location>
        <begin position="974"/>
        <end position="995"/>
    </location>
</feature>
<keyword evidence="4" id="KW-1185">Reference proteome</keyword>